<evidence type="ECO:0000313" key="2">
    <source>
        <dbReference type="Proteomes" id="UP000249818"/>
    </source>
</evidence>
<accession>A0A2X3KKN2</accession>
<keyword evidence="2" id="KW-1185">Reference proteome</keyword>
<dbReference type="OrthoDB" id="9809060at2"/>
<name>A0A2X3KKN2_9BACT</name>
<gene>
    <name evidence="1" type="ORF">BARAN1_0938</name>
</gene>
<dbReference type="KEGG" id="bana:BARAN1_0938"/>
<dbReference type="RefSeq" id="WP_122031327.1">
    <property type="nucleotide sequence ID" value="NZ_LS483254.1"/>
</dbReference>
<organism evidence="1 2">
    <name type="scientific">Candidatus Bipolaricaulis anaerobius</name>
    <dbReference type="NCBI Taxonomy" id="2026885"/>
    <lineage>
        <taxon>Bacteria</taxon>
        <taxon>Candidatus Bipolaricaulota</taxon>
        <taxon>Candidatus Bipolaricaulia</taxon>
        <taxon>Candidatus Bipolaricaulales</taxon>
        <taxon>Candidatus Bipolaricaulaceae</taxon>
        <taxon>Candidatus Bipolaricaulis</taxon>
    </lineage>
</organism>
<sequence>MRMLTVVDEYSRECLAITVGRRLRSADVIDMLADLFVEWGAPEFCSQQVDLPPAAGHPRCGISPLLRCVSCEQD</sequence>
<dbReference type="EMBL" id="LS483254">
    <property type="protein sequence ID" value="SQD92962.1"/>
    <property type="molecule type" value="Genomic_DNA"/>
</dbReference>
<proteinExistence type="predicted"/>
<evidence type="ECO:0000313" key="1">
    <source>
        <dbReference type="EMBL" id="SQD92962.1"/>
    </source>
</evidence>
<protein>
    <submittedName>
        <fullName evidence="1">Uncharacterized protein</fullName>
    </submittedName>
</protein>
<dbReference type="AlphaFoldDB" id="A0A2X3KKN2"/>
<dbReference type="SUPFAM" id="SSF53098">
    <property type="entry name" value="Ribonuclease H-like"/>
    <property type="match status" value="1"/>
</dbReference>
<dbReference type="Proteomes" id="UP000249818">
    <property type="component" value="Chromosome BARAN1"/>
</dbReference>
<reference evidence="2" key="1">
    <citation type="submission" date="2018-05" db="EMBL/GenBank/DDBJ databases">
        <authorList>
            <person name="Hao L."/>
        </authorList>
    </citation>
    <scope>NUCLEOTIDE SEQUENCE [LARGE SCALE GENOMIC DNA]</scope>
</reference>
<dbReference type="InterPro" id="IPR012337">
    <property type="entry name" value="RNaseH-like_sf"/>
</dbReference>